<dbReference type="InterPro" id="IPR010430">
    <property type="entry name" value="DUF1028"/>
</dbReference>
<organism evidence="3 4">
    <name type="scientific">Eiseniibacteriota bacterium</name>
    <dbReference type="NCBI Taxonomy" id="2212470"/>
    <lineage>
        <taxon>Bacteria</taxon>
        <taxon>Candidatus Eiseniibacteriota</taxon>
    </lineage>
</organism>
<sequence>MAHVHHDPPFPSRGAALAALICGLLAGANPALASSDRGTFSIVAYDSVTQELGVAVQSKYFSVGTDVPWAQAGMGAVATQARVDPSFGIKALALLSKGLSAPEALRALAATDSAWDSRQLGIADAHGGLATWTGSKCLDWAGGEKGADFVCQGNILAGPAVVQGMAKAYRETRSEMAERLLAALEAAQAAGGDKRGMQSAALLVVRPSGDRPQFTQRYIDLRVEDHKTPIKELRRLLEIQEGFHGADNHFYYAEQYAAAGRADLAARERERVGEILHRALAREEQDASMLNGLAWACATHDLYLGDAIKAAERAVSLEPKNVDILDTLAELYFRQGNTTKAVEVESRAVSIDPKSQYLKDQIDRFRKGSGARQ</sequence>
<evidence type="ECO:0000313" key="3">
    <source>
        <dbReference type="EMBL" id="TMQ47410.1"/>
    </source>
</evidence>
<feature type="repeat" description="TPR" evidence="1">
    <location>
        <begin position="322"/>
        <end position="355"/>
    </location>
</feature>
<dbReference type="Pfam" id="PF14559">
    <property type="entry name" value="TPR_19"/>
    <property type="match status" value="1"/>
</dbReference>
<evidence type="ECO:0000256" key="1">
    <source>
        <dbReference type="PROSITE-ProRule" id="PRU00339"/>
    </source>
</evidence>
<dbReference type="InterPro" id="IPR019734">
    <property type="entry name" value="TPR_rpt"/>
</dbReference>
<keyword evidence="2" id="KW-0732">Signal</keyword>
<name>A0A538S7S6_UNCEI</name>
<dbReference type="Gene3D" id="1.25.40.10">
    <property type="entry name" value="Tetratricopeptide repeat domain"/>
    <property type="match status" value="1"/>
</dbReference>
<accession>A0A538S7S6</accession>
<evidence type="ECO:0000313" key="4">
    <source>
        <dbReference type="Proteomes" id="UP000316292"/>
    </source>
</evidence>
<dbReference type="SUPFAM" id="SSF56235">
    <property type="entry name" value="N-terminal nucleophile aminohydrolases (Ntn hydrolases)"/>
    <property type="match status" value="1"/>
</dbReference>
<dbReference type="InterPro" id="IPR029055">
    <property type="entry name" value="Ntn_hydrolases_N"/>
</dbReference>
<feature type="chain" id="PRO_5022001883" evidence="2">
    <location>
        <begin position="34"/>
        <end position="373"/>
    </location>
</feature>
<dbReference type="Gene3D" id="3.60.20.10">
    <property type="entry name" value="Glutamine Phosphoribosylpyrophosphate, subunit 1, domain 1"/>
    <property type="match status" value="1"/>
</dbReference>
<dbReference type="InterPro" id="IPR011990">
    <property type="entry name" value="TPR-like_helical_dom_sf"/>
</dbReference>
<dbReference type="PANTHER" id="PTHR39328:SF1">
    <property type="entry name" value="BLL2871 PROTEIN"/>
    <property type="match status" value="1"/>
</dbReference>
<gene>
    <name evidence="3" type="ORF">E6K71_10060</name>
</gene>
<evidence type="ECO:0000256" key="2">
    <source>
        <dbReference type="SAM" id="SignalP"/>
    </source>
</evidence>
<dbReference type="EMBL" id="VBOR01000112">
    <property type="protein sequence ID" value="TMQ47410.1"/>
    <property type="molecule type" value="Genomic_DNA"/>
</dbReference>
<reference evidence="3 4" key="1">
    <citation type="journal article" date="2019" name="Nat. Microbiol.">
        <title>Mediterranean grassland soil C-N compound turnover is dependent on rainfall and depth, and is mediated by genomically divergent microorganisms.</title>
        <authorList>
            <person name="Diamond S."/>
            <person name="Andeer P.F."/>
            <person name="Li Z."/>
            <person name="Crits-Christoph A."/>
            <person name="Burstein D."/>
            <person name="Anantharaman K."/>
            <person name="Lane K.R."/>
            <person name="Thomas B.C."/>
            <person name="Pan C."/>
            <person name="Northen T.R."/>
            <person name="Banfield J.F."/>
        </authorList>
    </citation>
    <scope>NUCLEOTIDE SEQUENCE [LARGE SCALE GENOMIC DNA]</scope>
    <source>
        <strain evidence="3">WS_1</strain>
    </source>
</reference>
<comment type="caution">
    <text evidence="3">The sequence shown here is derived from an EMBL/GenBank/DDBJ whole genome shotgun (WGS) entry which is preliminary data.</text>
</comment>
<dbReference type="SUPFAM" id="SSF48452">
    <property type="entry name" value="TPR-like"/>
    <property type="match status" value="1"/>
</dbReference>
<feature type="signal peptide" evidence="2">
    <location>
        <begin position="1"/>
        <end position="33"/>
    </location>
</feature>
<protein>
    <submittedName>
        <fullName evidence="3">DUF1028 domain-containing protein</fullName>
    </submittedName>
</protein>
<proteinExistence type="predicted"/>
<dbReference type="PROSITE" id="PS50005">
    <property type="entry name" value="TPR"/>
    <property type="match status" value="1"/>
</dbReference>
<dbReference type="Proteomes" id="UP000316292">
    <property type="component" value="Unassembled WGS sequence"/>
</dbReference>
<dbReference type="AlphaFoldDB" id="A0A538S7S6"/>
<dbReference type="PANTHER" id="PTHR39328">
    <property type="entry name" value="BLL2871 PROTEIN"/>
    <property type="match status" value="1"/>
</dbReference>
<dbReference type="Pfam" id="PF06267">
    <property type="entry name" value="DUF1028"/>
    <property type="match status" value="1"/>
</dbReference>
<keyword evidence="1" id="KW-0802">TPR repeat</keyword>